<protein>
    <submittedName>
        <fullName evidence="1">Uncharacterized protein</fullName>
    </submittedName>
</protein>
<proteinExistence type="predicted"/>
<name>A0A0E9WTN7_ANGAN</name>
<accession>A0A0E9WTN7</accession>
<dbReference type="AlphaFoldDB" id="A0A0E9WTN7"/>
<reference evidence="1" key="2">
    <citation type="journal article" date="2015" name="Fish Shellfish Immunol.">
        <title>Early steps in the European eel (Anguilla anguilla)-Vibrio vulnificus interaction in the gills: Role of the RtxA13 toxin.</title>
        <authorList>
            <person name="Callol A."/>
            <person name="Pajuelo D."/>
            <person name="Ebbesson L."/>
            <person name="Teles M."/>
            <person name="MacKenzie S."/>
            <person name="Amaro C."/>
        </authorList>
    </citation>
    <scope>NUCLEOTIDE SEQUENCE</scope>
</reference>
<reference evidence="1" key="1">
    <citation type="submission" date="2014-11" db="EMBL/GenBank/DDBJ databases">
        <authorList>
            <person name="Amaro Gonzalez C."/>
        </authorList>
    </citation>
    <scope>NUCLEOTIDE SEQUENCE</scope>
</reference>
<evidence type="ECO:0000313" key="1">
    <source>
        <dbReference type="EMBL" id="JAH93656.1"/>
    </source>
</evidence>
<sequence length="64" mass="7554">MTFDLHLSRSCEVFFVPEHYRNSKIGEKKRFKNANAIYQMLLLTETKYRSNSGVLPRSRVQCLT</sequence>
<dbReference type="EMBL" id="GBXM01014921">
    <property type="protein sequence ID" value="JAH93656.1"/>
    <property type="molecule type" value="Transcribed_RNA"/>
</dbReference>
<organism evidence="1">
    <name type="scientific">Anguilla anguilla</name>
    <name type="common">European freshwater eel</name>
    <name type="synonym">Muraena anguilla</name>
    <dbReference type="NCBI Taxonomy" id="7936"/>
    <lineage>
        <taxon>Eukaryota</taxon>
        <taxon>Metazoa</taxon>
        <taxon>Chordata</taxon>
        <taxon>Craniata</taxon>
        <taxon>Vertebrata</taxon>
        <taxon>Euteleostomi</taxon>
        <taxon>Actinopterygii</taxon>
        <taxon>Neopterygii</taxon>
        <taxon>Teleostei</taxon>
        <taxon>Anguilliformes</taxon>
        <taxon>Anguillidae</taxon>
        <taxon>Anguilla</taxon>
    </lineage>
</organism>